<evidence type="ECO:0000313" key="2">
    <source>
        <dbReference type="EMBL" id="GEB47086.1"/>
    </source>
</evidence>
<feature type="region of interest" description="Disordered" evidence="1">
    <location>
        <begin position="1"/>
        <end position="65"/>
    </location>
</feature>
<reference evidence="2 3" key="1">
    <citation type="submission" date="2019-06" db="EMBL/GenBank/DDBJ databases">
        <title>Whole genome shotgun sequence of Microbacterium testaceum NBRC 12675.</title>
        <authorList>
            <person name="Hosoyama A."/>
            <person name="Uohara A."/>
            <person name="Ohji S."/>
            <person name="Ichikawa N."/>
        </authorList>
    </citation>
    <scope>NUCLEOTIDE SEQUENCE [LARGE SCALE GENOMIC DNA]</scope>
    <source>
        <strain evidence="2 3">NBRC 12675</strain>
    </source>
</reference>
<evidence type="ECO:0000313" key="3">
    <source>
        <dbReference type="Proteomes" id="UP000319525"/>
    </source>
</evidence>
<name>A0A4Y3QNR4_MICTE</name>
<sequence length="111" mass="11270">MTVSVTPVEPCPGAGATGVSRGSGVGFGAVCERGEGSNDKGTSSVHVDGSRAVRGIRDDRGRKRRAQVVREQAGGMVWTAQGIARVGGRGPRAAGILRSVDADSTGSSFRS</sequence>
<protein>
    <submittedName>
        <fullName evidence="2">Uncharacterized protein</fullName>
    </submittedName>
</protein>
<gene>
    <name evidence="2" type="ORF">MTE01_30310</name>
</gene>
<dbReference type="AlphaFoldDB" id="A0A4Y3QNR4"/>
<organism evidence="2 3">
    <name type="scientific">Microbacterium testaceum</name>
    <name type="common">Aureobacterium testaceum</name>
    <name type="synonym">Brevibacterium testaceum</name>
    <dbReference type="NCBI Taxonomy" id="2033"/>
    <lineage>
        <taxon>Bacteria</taxon>
        <taxon>Bacillati</taxon>
        <taxon>Actinomycetota</taxon>
        <taxon>Actinomycetes</taxon>
        <taxon>Micrococcales</taxon>
        <taxon>Microbacteriaceae</taxon>
        <taxon>Microbacterium</taxon>
    </lineage>
</organism>
<proteinExistence type="predicted"/>
<dbReference type="EMBL" id="BJML01000012">
    <property type="protein sequence ID" value="GEB47086.1"/>
    <property type="molecule type" value="Genomic_DNA"/>
</dbReference>
<accession>A0A4Y3QNR4</accession>
<comment type="caution">
    <text evidence="2">The sequence shown here is derived from an EMBL/GenBank/DDBJ whole genome shotgun (WGS) entry which is preliminary data.</text>
</comment>
<dbReference type="Proteomes" id="UP000319525">
    <property type="component" value="Unassembled WGS sequence"/>
</dbReference>
<feature type="compositionally biased region" description="Basic and acidic residues" evidence="1">
    <location>
        <begin position="48"/>
        <end position="61"/>
    </location>
</feature>
<evidence type="ECO:0000256" key="1">
    <source>
        <dbReference type="SAM" id="MobiDB-lite"/>
    </source>
</evidence>